<dbReference type="InterPro" id="IPR023213">
    <property type="entry name" value="CAT-like_dom_sf"/>
</dbReference>
<gene>
    <name evidence="5" type="primary">LOC110423342</name>
</gene>
<evidence type="ECO:0000313" key="4">
    <source>
        <dbReference type="Proteomes" id="UP000504621"/>
    </source>
</evidence>
<dbReference type="AlphaFoldDB" id="A0A6J1B229"/>
<dbReference type="RefSeq" id="XP_021293231.1">
    <property type="nucleotide sequence ID" value="XM_021437556.1"/>
</dbReference>
<dbReference type="PANTHER" id="PTHR31623">
    <property type="entry name" value="F21J9.9"/>
    <property type="match status" value="1"/>
</dbReference>
<dbReference type="GeneID" id="110423342"/>
<name>A0A6J1B229_9ROSI</name>
<dbReference type="Proteomes" id="UP000504621">
    <property type="component" value="Unplaced"/>
</dbReference>
<comment type="similarity">
    <text evidence="1">Belongs to the plant acyltransferase family.</text>
</comment>
<organism evidence="4 5">
    <name type="scientific">Herrania umbratica</name>
    <dbReference type="NCBI Taxonomy" id="108875"/>
    <lineage>
        <taxon>Eukaryota</taxon>
        <taxon>Viridiplantae</taxon>
        <taxon>Streptophyta</taxon>
        <taxon>Embryophyta</taxon>
        <taxon>Tracheophyta</taxon>
        <taxon>Spermatophyta</taxon>
        <taxon>Magnoliopsida</taxon>
        <taxon>eudicotyledons</taxon>
        <taxon>Gunneridae</taxon>
        <taxon>Pentapetalae</taxon>
        <taxon>rosids</taxon>
        <taxon>malvids</taxon>
        <taxon>Malvales</taxon>
        <taxon>Malvaceae</taxon>
        <taxon>Byttnerioideae</taxon>
        <taxon>Herrania</taxon>
    </lineage>
</organism>
<protein>
    <submittedName>
        <fullName evidence="5">Vinorine synthase-like</fullName>
    </submittedName>
</protein>
<keyword evidence="2" id="KW-0808">Transferase</keyword>
<accession>A0A6J1B229</accession>
<reference evidence="5" key="1">
    <citation type="submission" date="2025-08" db="UniProtKB">
        <authorList>
            <consortium name="RefSeq"/>
        </authorList>
    </citation>
    <scope>IDENTIFICATION</scope>
    <source>
        <tissue evidence="5">Leaf</tissue>
    </source>
</reference>
<evidence type="ECO:0000256" key="2">
    <source>
        <dbReference type="ARBA" id="ARBA00022679"/>
    </source>
</evidence>
<keyword evidence="4" id="KW-1185">Reference proteome</keyword>
<dbReference type="GO" id="GO:0016746">
    <property type="term" value="F:acyltransferase activity"/>
    <property type="evidence" value="ECO:0007669"/>
    <property type="project" value="UniProtKB-KW"/>
</dbReference>
<evidence type="ECO:0000313" key="5">
    <source>
        <dbReference type="RefSeq" id="XP_021293231.1"/>
    </source>
</evidence>
<dbReference type="OrthoDB" id="671439at2759"/>
<keyword evidence="3" id="KW-0012">Acyltransferase</keyword>
<dbReference type="Gene3D" id="3.30.559.10">
    <property type="entry name" value="Chloramphenicol acetyltransferase-like domain"/>
    <property type="match status" value="2"/>
</dbReference>
<evidence type="ECO:0000256" key="3">
    <source>
        <dbReference type="ARBA" id="ARBA00023315"/>
    </source>
</evidence>
<proteinExistence type="inferred from homology"/>
<evidence type="ECO:0000256" key="1">
    <source>
        <dbReference type="ARBA" id="ARBA00009861"/>
    </source>
</evidence>
<dbReference type="Pfam" id="PF02458">
    <property type="entry name" value="Transferase"/>
    <property type="match status" value="1"/>
</dbReference>
<dbReference type="PANTHER" id="PTHR31623:SF17">
    <property type="entry name" value="F21J9.9"/>
    <property type="match status" value="1"/>
</dbReference>
<sequence length="431" mass="48507">MKLDVEVLSQEMIKPSCPTPDHLRHYQLSFLDQIQPPIFMPLVMFYPKEHGASNLEQCNRIKKSLSEALSVYYPLAGRVRDNNFIDCNDAGVLFVEAKASCHLSDILENPNPNNHNKFIPLELDEATALPAMVQVTYLECGGLVVFLGMSHKVGDALSFFMFLNCWAAFARGDTDMISPQFDSAILFPPKDISGFHPRTGIIKENLVARRFVFDAAAIAAIRAIYTDNKSIDARRPTRVEALSAFIWSRFMAATQEKAYQGKLYTVIHAMNLRTRMDPPLPNHHFGNISRPAIALPSMDEEDGCYDILNQMREAIRKVNAEYVKELQETDGHLNFIKSRAASFMKGEVVTFSFTSLCRFPVYDADFGWGKPVWLGSALLTFKNLCSFFDTKYGDGIEAWINLKAEDMAKLEADKDFLSYVSPTSNVKASGF</sequence>